<dbReference type="InParanoid" id="A0A286UFS5"/>
<keyword evidence="1" id="KW-0813">Transport</keyword>
<gene>
    <name evidence="3" type="ORF">PNOK_0528200</name>
</gene>
<dbReference type="GO" id="GO:0016020">
    <property type="term" value="C:membrane"/>
    <property type="evidence" value="ECO:0007669"/>
    <property type="project" value="TreeGrafter"/>
</dbReference>
<dbReference type="Gene3D" id="1.10.3520.10">
    <property type="entry name" value="Glycolipid transfer protein"/>
    <property type="match status" value="1"/>
</dbReference>
<dbReference type="PANTHER" id="PTHR10219">
    <property type="entry name" value="GLYCOLIPID TRANSFER PROTEIN-RELATED"/>
    <property type="match status" value="1"/>
</dbReference>
<evidence type="ECO:0000313" key="3">
    <source>
        <dbReference type="EMBL" id="PAV18440.1"/>
    </source>
</evidence>
<dbReference type="STRING" id="2282107.A0A286UFS5"/>
<dbReference type="GO" id="GO:0005829">
    <property type="term" value="C:cytosol"/>
    <property type="evidence" value="ECO:0007669"/>
    <property type="project" value="TreeGrafter"/>
</dbReference>
<organism evidence="3 4">
    <name type="scientific">Pyrrhoderma noxium</name>
    <dbReference type="NCBI Taxonomy" id="2282107"/>
    <lineage>
        <taxon>Eukaryota</taxon>
        <taxon>Fungi</taxon>
        <taxon>Dikarya</taxon>
        <taxon>Basidiomycota</taxon>
        <taxon>Agaricomycotina</taxon>
        <taxon>Agaricomycetes</taxon>
        <taxon>Hymenochaetales</taxon>
        <taxon>Hymenochaetaceae</taxon>
        <taxon>Pyrrhoderma</taxon>
    </lineage>
</organism>
<protein>
    <submittedName>
        <fullName evidence="3">Glycolipid transfer</fullName>
    </submittedName>
</protein>
<accession>A0A286UFS5</accession>
<dbReference type="Proteomes" id="UP000217199">
    <property type="component" value="Unassembled WGS sequence"/>
</dbReference>
<dbReference type="GO" id="GO:1902388">
    <property type="term" value="F:ceramide 1-phosphate transfer activity"/>
    <property type="evidence" value="ECO:0007669"/>
    <property type="project" value="TreeGrafter"/>
</dbReference>
<evidence type="ECO:0000313" key="4">
    <source>
        <dbReference type="Proteomes" id="UP000217199"/>
    </source>
</evidence>
<keyword evidence="4" id="KW-1185">Reference proteome</keyword>
<dbReference type="InterPro" id="IPR014830">
    <property type="entry name" value="Glycolipid_transfer_prot_dom"/>
</dbReference>
<dbReference type="EMBL" id="NBII01000005">
    <property type="protein sequence ID" value="PAV18440.1"/>
    <property type="molecule type" value="Genomic_DNA"/>
</dbReference>
<proteinExistence type="predicted"/>
<evidence type="ECO:0000259" key="2">
    <source>
        <dbReference type="Pfam" id="PF08718"/>
    </source>
</evidence>
<dbReference type="Pfam" id="PF08718">
    <property type="entry name" value="GLTP"/>
    <property type="match status" value="1"/>
</dbReference>
<sequence length="208" mass="23353">MPPYFQRESVKSFADVTITEAGVDTVEFLKAAEGVVGIFGILNTPLLSPVSNDLGGNILKIRRRHDQTPEKSDTLENLVRNEMAEKRKEATQGLLWLIRGLSFTCKAIQQTQADPAKQLSTAFNESYADTLKPYHSFIVRPIFSAAMSGCPKREVLYDGLRKKEEHDEGEDATQEELDTVLNDWLEALAKIIARIDAFYEANNYKKGL</sequence>
<evidence type="ECO:0000256" key="1">
    <source>
        <dbReference type="ARBA" id="ARBA00022448"/>
    </source>
</evidence>
<dbReference type="AlphaFoldDB" id="A0A286UFS5"/>
<dbReference type="PANTHER" id="PTHR10219:SF25">
    <property type="entry name" value="PLECKSTRIN HOMOLOGY DOMAIN-CONTAINING FAMILY A MEMBER 8"/>
    <property type="match status" value="1"/>
</dbReference>
<feature type="domain" description="Glycolipid transfer protein" evidence="2">
    <location>
        <begin position="23"/>
        <end position="160"/>
    </location>
</feature>
<name>A0A286UFS5_9AGAM</name>
<dbReference type="SUPFAM" id="SSF110004">
    <property type="entry name" value="Glycolipid transfer protein, GLTP"/>
    <property type="match status" value="1"/>
</dbReference>
<dbReference type="GO" id="GO:1902387">
    <property type="term" value="F:ceramide 1-phosphate binding"/>
    <property type="evidence" value="ECO:0007669"/>
    <property type="project" value="TreeGrafter"/>
</dbReference>
<reference evidence="3 4" key="1">
    <citation type="journal article" date="2017" name="Mol. Ecol.">
        <title>Comparative and population genomic landscape of Phellinus noxius: A hypervariable fungus causing root rot in trees.</title>
        <authorList>
            <person name="Chung C.L."/>
            <person name="Lee T.J."/>
            <person name="Akiba M."/>
            <person name="Lee H.H."/>
            <person name="Kuo T.H."/>
            <person name="Liu D."/>
            <person name="Ke H.M."/>
            <person name="Yokoi T."/>
            <person name="Roa M.B."/>
            <person name="Lu M.J."/>
            <person name="Chang Y.Y."/>
            <person name="Ann P.J."/>
            <person name="Tsai J.N."/>
            <person name="Chen C.Y."/>
            <person name="Tzean S.S."/>
            <person name="Ota Y."/>
            <person name="Hattori T."/>
            <person name="Sahashi N."/>
            <person name="Liou R.F."/>
            <person name="Kikuchi T."/>
            <person name="Tsai I.J."/>
        </authorList>
    </citation>
    <scope>NUCLEOTIDE SEQUENCE [LARGE SCALE GENOMIC DNA]</scope>
    <source>
        <strain evidence="3 4">FFPRI411160</strain>
    </source>
</reference>
<dbReference type="FunFam" id="1.10.3520.10:FF:000001">
    <property type="entry name" value="Pleckstrin domain-containing family A member 8"/>
    <property type="match status" value="1"/>
</dbReference>
<dbReference type="InterPro" id="IPR036497">
    <property type="entry name" value="GLTP_sf"/>
</dbReference>
<dbReference type="OrthoDB" id="205255at2759"/>
<comment type="caution">
    <text evidence="3">The sequence shown here is derived from an EMBL/GenBank/DDBJ whole genome shotgun (WGS) entry which is preliminary data.</text>
</comment>